<dbReference type="PROSITE" id="PS51257">
    <property type="entry name" value="PROKAR_LIPOPROTEIN"/>
    <property type="match status" value="1"/>
</dbReference>
<sequence>MKSILMGVLAGVSFGCLAAPNCNDVKTNCIDNYNRDIGACGNYADRRAELCKADAQNRYLSCVQAGGCGG</sequence>
<evidence type="ECO:0008006" key="4">
    <source>
        <dbReference type="Google" id="ProtNLM"/>
    </source>
</evidence>
<name>A0A7Z7FIQ4_9BURK</name>
<keyword evidence="3" id="KW-1185">Reference proteome</keyword>
<evidence type="ECO:0000256" key="1">
    <source>
        <dbReference type="SAM" id="SignalP"/>
    </source>
</evidence>
<reference evidence="2" key="1">
    <citation type="submission" date="2016-10" db="EMBL/GenBank/DDBJ databases">
        <authorList>
            <person name="Varghese N."/>
            <person name="Submissions S."/>
        </authorList>
    </citation>
    <scope>NUCLEOTIDE SEQUENCE [LARGE SCALE GENOMIC DNA]</scope>
    <source>
        <strain evidence="2">YR281</strain>
    </source>
</reference>
<evidence type="ECO:0000313" key="2">
    <source>
        <dbReference type="EMBL" id="SDH88944.1"/>
    </source>
</evidence>
<accession>A0A7Z7FIQ4</accession>
<feature type="signal peptide" evidence="1">
    <location>
        <begin position="1"/>
        <end position="18"/>
    </location>
</feature>
<organism evidence="2 3">
    <name type="scientific">Paraburkholderia steynii</name>
    <dbReference type="NCBI Taxonomy" id="1245441"/>
    <lineage>
        <taxon>Bacteria</taxon>
        <taxon>Pseudomonadati</taxon>
        <taxon>Pseudomonadota</taxon>
        <taxon>Betaproteobacteria</taxon>
        <taxon>Burkholderiales</taxon>
        <taxon>Burkholderiaceae</taxon>
        <taxon>Paraburkholderia</taxon>
    </lineage>
</organism>
<protein>
    <recommendedName>
        <fullName evidence="4">Lipoprotein</fullName>
    </recommendedName>
</protein>
<gene>
    <name evidence="2" type="ORF">SAMN04487926_109110</name>
</gene>
<dbReference type="Proteomes" id="UP000198900">
    <property type="component" value="Unassembled WGS sequence"/>
</dbReference>
<comment type="caution">
    <text evidence="2">The sequence shown here is derived from an EMBL/GenBank/DDBJ whole genome shotgun (WGS) entry which is preliminary data.</text>
</comment>
<dbReference type="AlphaFoldDB" id="A0A7Z7FIQ4"/>
<evidence type="ECO:0000313" key="3">
    <source>
        <dbReference type="Proteomes" id="UP000198900"/>
    </source>
</evidence>
<keyword evidence="1" id="KW-0732">Signal</keyword>
<feature type="chain" id="PRO_5031526199" description="Lipoprotein" evidence="1">
    <location>
        <begin position="19"/>
        <end position="70"/>
    </location>
</feature>
<proteinExistence type="predicted"/>
<dbReference type="EMBL" id="FNDI01000009">
    <property type="protein sequence ID" value="SDH88944.1"/>
    <property type="molecule type" value="Genomic_DNA"/>
</dbReference>